<comment type="caution">
    <text evidence="8">The sequence shown here is derived from an EMBL/GenBank/DDBJ whole genome shotgun (WGS) entry which is preliminary data.</text>
</comment>
<dbReference type="GO" id="GO:0005452">
    <property type="term" value="F:solute:inorganic anion antiporter activity"/>
    <property type="evidence" value="ECO:0007669"/>
    <property type="project" value="InterPro"/>
</dbReference>
<keyword evidence="5 6" id="KW-0472">Membrane</keyword>
<organism evidence="8 9">
    <name type="scientific">Camellia sinensis</name>
    <name type="common">Tea plant</name>
    <name type="synonym">Thea sinensis</name>
    <dbReference type="NCBI Taxonomy" id="4442"/>
    <lineage>
        <taxon>Eukaryota</taxon>
        <taxon>Viridiplantae</taxon>
        <taxon>Streptophyta</taxon>
        <taxon>Embryophyta</taxon>
        <taxon>Tracheophyta</taxon>
        <taxon>Spermatophyta</taxon>
        <taxon>Magnoliopsida</taxon>
        <taxon>eudicotyledons</taxon>
        <taxon>Gunneridae</taxon>
        <taxon>Pentapetalae</taxon>
        <taxon>asterids</taxon>
        <taxon>Ericales</taxon>
        <taxon>Theaceae</taxon>
        <taxon>Camellia</taxon>
    </lineage>
</organism>
<dbReference type="EMBL" id="JACBKZ010000014">
    <property type="protein sequence ID" value="KAF5934685.1"/>
    <property type="molecule type" value="Genomic_DNA"/>
</dbReference>
<feature type="non-terminal residue" evidence="8">
    <location>
        <position position="1"/>
    </location>
</feature>
<feature type="transmembrane region" description="Helical" evidence="6">
    <location>
        <begin position="85"/>
        <end position="104"/>
    </location>
</feature>
<evidence type="ECO:0000256" key="6">
    <source>
        <dbReference type="SAM" id="Phobius"/>
    </source>
</evidence>
<comment type="subcellular location">
    <subcellularLocation>
        <location evidence="1">Membrane</location>
        <topology evidence="1">Multi-pass membrane protein</topology>
    </subcellularLocation>
</comment>
<sequence>TLEKSQLGDFVCRKEKKLDTPEFRDCTVCTIAHRIPTVIDSDLVLVLSDGAPYVDMILADGITLLRNDLQVDPQDIVMDMAKVPLAYIFAAFIPAVMIAGLYFFDHSVASQMAQQKEFNLKNSSAYHYDIILLGFMTLLCGLIGLPPSNGVIPQSLMHTKSLAALKRKLWRSI</sequence>
<evidence type="ECO:0000256" key="4">
    <source>
        <dbReference type="ARBA" id="ARBA00022989"/>
    </source>
</evidence>
<evidence type="ECO:0000313" key="9">
    <source>
        <dbReference type="Proteomes" id="UP000593564"/>
    </source>
</evidence>
<name>A0A7J7G2Z4_CAMSI</name>
<dbReference type="GO" id="GO:0005886">
    <property type="term" value="C:plasma membrane"/>
    <property type="evidence" value="ECO:0007669"/>
    <property type="project" value="TreeGrafter"/>
</dbReference>
<protein>
    <recommendedName>
        <fullName evidence="7">Bicarbonate transporter-like transmembrane domain-containing protein</fullName>
    </recommendedName>
</protein>
<dbReference type="Pfam" id="PF00955">
    <property type="entry name" value="HCO3_cotransp"/>
    <property type="match status" value="1"/>
</dbReference>
<feature type="domain" description="Bicarbonate transporter-like transmembrane" evidence="7">
    <location>
        <begin position="76"/>
        <end position="166"/>
    </location>
</feature>
<dbReference type="AlphaFoldDB" id="A0A7J7G2Z4"/>
<dbReference type="PANTHER" id="PTHR11453:SF40">
    <property type="entry name" value="BORON TRANSPORTER 4-RELATED"/>
    <property type="match status" value="1"/>
</dbReference>
<proteinExistence type="inferred from homology"/>
<gene>
    <name evidence="8" type="ORF">HYC85_030856</name>
</gene>
<evidence type="ECO:0000256" key="3">
    <source>
        <dbReference type="ARBA" id="ARBA00022692"/>
    </source>
</evidence>
<reference evidence="8 9" key="2">
    <citation type="submission" date="2020-07" db="EMBL/GenBank/DDBJ databases">
        <title>Genome assembly of wild tea tree DASZ reveals pedigree and selection history of tea varieties.</title>
        <authorList>
            <person name="Zhang W."/>
        </authorList>
    </citation>
    <scope>NUCLEOTIDE SEQUENCE [LARGE SCALE GENOMIC DNA]</scope>
    <source>
        <strain evidence="9">cv. G240</strain>
        <tissue evidence="8">Leaf</tissue>
    </source>
</reference>
<evidence type="ECO:0000259" key="7">
    <source>
        <dbReference type="Pfam" id="PF00955"/>
    </source>
</evidence>
<evidence type="ECO:0000313" key="8">
    <source>
        <dbReference type="EMBL" id="KAF5934685.1"/>
    </source>
</evidence>
<evidence type="ECO:0000256" key="2">
    <source>
        <dbReference type="ARBA" id="ARBA00006262"/>
    </source>
</evidence>
<dbReference type="PANTHER" id="PTHR11453">
    <property type="entry name" value="ANION EXCHANGE PROTEIN"/>
    <property type="match status" value="1"/>
</dbReference>
<keyword evidence="9" id="KW-1185">Reference proteome</keyword>
<dbReference type="GO" id="GO:0050801">
    <property type="term" value="P:monoatomic ion homeostasis"/>
    <property type="evidence" value="ECO:0007669"/>
    <property type="project" value="TreeGrafter"/>
</dbReference>
<keyword evidence="4 6" id="KW-1133">Transmembrane helix</keyword>
<evidence type="ECO:0000256" key="5">
    <source>
        <dbReference type="ARBA" id="ARBA00023136"/>
    </source>
</evidence>
<reference evidence="9" key="1">
    <citation type="journal article" date="2020" name="Nat. Commun.">
        <title>Genome assembly of wild tea tree DASZ reveals pedigree and selection history of tea varieties.</title>
        <authorList>
            <person name="Zhang W."/>
            <person name="Zhang Y."/>
            <person name="Qiu H."/>
            <person name="Guo Y."/>
            <person name="Wan H."/>
            <person name="Zhang X."/>
            <person name="Scossa F."/>
            <person name="Alseekh S."/>
            <person name="Zhang Q."/>
            <person name="Wang P."/>
            <person name="Xu L."/>
            <person name="Schmidt M.H."/>
            <person name="Jia X."/>
            <person name="Li D."/>
            <person name="Zhu A."/>
            <person name="Guo F."/>
            <person name="Chen W."/>
            <person name="Ni D."/>
            <person name="Usadel B."/>
            <person name="Fernie A.R."/>
            <person name="Wen W."/>
        </authorList>
    </citation>
    <scope>NUCLEOTIDE SEQUENCE [LARGE SCALE GENOMIC DNA]</scope>
    <source>
        <strain evidence="9">cv. G240</strain>
    </source>
</reference>
<comment type="similarity">
    <text evidence="2">Belongs to the anion exchanger (TC 2.A.31.3) family.</text>
</comment>
<dbReference type="InterPro" id="IPR003020">
    <property type="entry name" value="HCO3_transpt_euk"/>
</dbReference>
<dbReference type="GO" id="GO:0006820">
    <property type="term" value="P:monoatomic anion transport"/>
    <property type="evidence" value="ECO:0007669"/>
    <property type="project" value="InterPro"/>
</dbReference>
<dbReference type="Proteomes" id="UP000593564">
    <property type="component" value="Unassembled WGS sequence"/>
</dbReference>
<accession>A0A7J7G2Z4</accession>
<feature type="transmembrane region" description="Helical" evidence="6">
    <location>
        <begin position="125"/>
        <end position="145"/>
    </location>
</feature>
<keyword evidence="3 6" id="KW-0812">Transmembrane</keyword>
<dbReference type="InterPro" id="IPR011531">
    <property type="entry name" value="HCO3_transpt-like_TM_dom"/>
</dbReference>
<evidence type="ECO:0000256" key="1">
    <source>
        <dbReference type="ARBA" id="ARBA00004141"/>
    </source>
</evidence>